<organism evidence="2 3">
    <name type="scientific">Pseudoalteromonas caenipelagi</name>
    <dbReference type="NCBI Taxonomy" id="2726988"/>
    <lineage>
        <taxon>Bacteria</taxon>
        <taxon>Pseudomonadati</taxon>
        <taxon>Pseudomonadota</taxon>
        <taxon>Gammaproteobacteria</taxon>
        <taxon>Alteromonadales</taxon>
        <taxon>Pseudoalteromonadaceae</taxon>
        <taxon>Pseudoalteromonas</taxon>
    </lineage>
</organism>
<feature type="transmembrane region" description="Helical" evidence="1">
    <location>
        <begin position="194"/>
        <end position="213"/>
    </location>
</feature>
<feature type="transmembrane region" description="Helical" evidence="1">
    <location>
        <begin position="243"/>
        <end position="264"/>
    </location>
</feature>
<evidence type="ECO:0000313" key="2">
    <source>
        <dbReference type="EMBL" id="NOU48938.1"/>
    </source>
</evidence>
<keyword evidence="1" id="KW-0472">Membrane</keyword>
<protein>
    <submittedName>
        <fullName evidence="2">ABC transporter permease subunit</fullName>
    </submittedName>
</protein>
<feature type="transmembrane region" description="Helical" evidence="1">
    <location>
        <begin position="24"/>
        <end position="42"/>
    </location>
</feature>
<proteinExistence type="predicted"/>
<reference evidence="2 3" key="1">
    <citation type="submission" date="2020-04" db="EMBL/GenBank/DDBJ databases">
        <title>Pseudoalteromonas caenipelagi sp. nov., isolated from a tidal flat.</title>
        <authorList>
            <person name="Park S."/>
            <person name="Yoon J.-H."/>
        </authorList>
    </citation>
    <scope>NUCLEOTIDE SEQUENCE [LARGE SCALE GENOMIC DNA]</scope>
    <source>
        <strain evidence="2 3">JBTF-M23</strain>
    </source>
</reference>
<dbReference type="Pfam" id="PF12679">
    <property type="entry name" value="ABC2_membrane_2"/>
    <property type="match status" value="1"/>
</dbReference>
<feature type="transmembrane region" description="Helical" evidence="1">
    <location>
        <begin position="157"/>
        <end position="182"/>
    </location>
</feature>
<comment type="caution">
    <text evidence="2">The sequence shown here is derived from an EMBL/GenBank/DDBJ whole genome shotgun (WGS) entry which is preliminary data.</text>
</comment>
<dbReference type="AlphaFoldDB" id="A0A849V7M8"/>
<sequence>MNIYRVWQLALFELTRLFATKRGLLALAAFAMVWLMILRYPIGHAVPFLSSPQFSEAAQELAGNIGLRELVSWPQAELAIFWLIALYSFPLFSLFVCSDQTVGDRQRGTLRFLSLRSTRDELLLGRFFGQFIIIICLIALTALATTIVMAYRAPELALSGLGLAVTLICQLSLTAMPFIALMSLLNLICSSSRLSIVLAILLFTLGNALLSYLSSYLPLLDVLFYAFPGVQLMDIAPQTNVPFTLWLIPLLQSCALLALSIVVFRRRSL</sequence>
<feature type="transmembrane region" description="Helical" evidence="1">
    <location>
        <begin position="123"/>
        <end position="151"/>
    </location>
</feature>
<gene>
    <name evidence="2" type="ORF">HG263_00040</name>
</gene>
<evidence type="ECO:0000313" key="3">
    <source>
        <dbReference type="Proteomes" id="UP000586305"/>
    </source>
</evidence>
<keyword evidence="1" id="KW-0812">Transmembrane</keyword>
<keyword evidence="1" id="KW-1133">Transmembrane helix</keyword>
<keyword evidence="3" id="KW-1185">Reference proteome</keyword>
<evidence type="ECO:0000256" key="1">
    <source>
        <dbReference type="SAM" id="Phobius"/>
    </source>
</evidence>
<dbReference type="RefSeq" id="WP_171624053.1">
    <property type="nucleotide sequence ID" value="NZ_JABBPG010000001.1"/>
</dbReference>
<name>A0A849V7M8_9GAMM</name>
<dbReference type="Proteomes" id="UP000586305">
    <property type="component" value="Unassembled WGS sequence"/>
</dbReference>
<dbReference type="EMBL" id="JABBPG010000001">
    <property type="protein sequence ID" value="NOU48938.1"/>
    <property type="molecule type" value="Genomic_DNA"/>
</dbReference>
<feature type="transmembrane region" description="Helical" evidence="1">
    <location>
        <begin position="79"/>
        <end position="102"/>
    </location>
</feature>
<accession>A0A849V7M8</accession>